<keyword evidence="1 6" id="KW-1277">Toxin-antitoxin system</keyword>
<dbReference type="InterPro" id="IPR029494">
    <property type="entry name" value="DarT"/>
</dbReference>
<evidence type="ECO:0000256" key="3">
    <source>
        <dbReference type="ARBA" id="ARBA00022679"/>
    </source>
</evidence>
<evidence type="ECO:0000256" key="1">
    <source>
        <dbReference type="ARBA" id="ARBA00022649"/>
    </source>
</evidence>
<comment type="similarity">
    <text evidence="6">Belongs to the DarT ADP-ribosyltransferase family.</text>
</comment>
<feature type="active site" evidence="6">
    <location>
        <position position="187"/>
    </location>
</feature>
<evidence type="ECO:0000256" key="5">
    <source>
        <dbReference type="ARBA" id="ARBA00023125"/>
    </source>
</evidence>
<organism evidence="8 9">
    <name type="scientific">Diaphorobacter limosus</name>
    <dbReference type="NCBI Taxonomy" id="3036128"/>
    <lineage>
        <taxon>Bacteria</taxon>
        <taxon>Pseudomonadati</taxon>
        <taxon>Pseudomonadota</taxon>
        <taxon>Betaproteobacteria</taxon>
        <taxon>Burkholderiales</taxon>
        <taxon>Comamonadaceae</taxon>
        <taxon>Diaphorobacter</taxon>
    </lineage>
</organism>
<evidence type="ECO:0000259" key="7">
    <source>
        <dbReference type="PROSITE" id="PS52018"/>
    </source>
</evidence>
<evidence type="ECO:0000256" key="6">
    <source>
        <dbReference type="PROSITE-ProRule" id="PRU01362"/>
    </source>
</evidence>
<feature type="binding site" evidence="6">
    <location>
        <position position="90"/>
    </location>
    <ligand>
        <name>NAD(+)</name>
        <dbReference type="ChEBI" id="CHEBI:57540"/>
    </ligand>
</feature>
<reference evidence="8 9" key="1">
    <citation type="submission" date="2023-03" db="EMBL/GenBank/DDBJ databases">
        <title>Diaphorobacter basophil sp. nov., isolated from a sewage-treatment plant.</title>
        <authorList>
            <person name="Yang K."/>
        </authorList>
    </citation>
    <scope>NUCLEOTIDE SEQUENCE [LARGE SCALE GENOMIC DNA]</scope>
    <source>
        <strain evidence="8 9">Y-1</strain>
    </source>
</reference>
<evidence type="ECO:0000256" key="4">
    <source>
        <dbReference type="ARBA" id="ARBA00022695"/>
    </source>
</evidence>
<name>A0ABZ0J2I5_9BURK</name>
<proteinExistence type="inferred from homology"/>
<evidence type="ECO:0000313" key="9">
    <source>
        <dbReference type="Proteomes" id="UP001303211"/>
    </source>
</evidence>
<comment type="catalytic activity">
    <reaction evidence="6">
        <text>a thymidine in DNA + NAD(+) = an N-(ADP-alpha-D-ribosyl)-thymidine in DNA + nicotinamide + H(+)</text>
        <dbReference type="Rhea" id="RHEA:71651"/>
        <dbReference type="Rhea" id="RHEA-COMP:13556"/>
        <dbReference type="Rhea" id="RHEA-COMP:18051"/>
        <dbReference type="ChEBI" id="CHEBI:15378"/>
        <dbReference type="ChEBI" id="CHEBI:17154"/>
        <dbReference type="ChEBI" id="CHEBI:57540"/>
        <dbReference type="ChEBI" id="CHEBI:137386"/>
        <dbReference type="ChEBI" id="CHEBI:191199"/>
    </reaction>
</comment>
<feature type="active site" description="Proton acceptor" evidence="6">
    <location>
        <position position="90"/>
    </location>
</feature>
<dbReference type="EMBL" id="CP136921">
    <property type="protein sequence ID" value="WOO31129.1"/>
    <property type="molecule type" value="Genomic_DNA"/>
</dbReference>
<dbReference type="Pfam" id="PF14487">
    <property type="entry name" value="DarT"/>
    <property type="match status" value="1"/>
</dbReference>
<protein>
    <submittedName>
        <fullName evidence="8">DUF4433 domain-containing protein</fullName>
    </submittedName>
</protein>
<dbReference type="RefSeq" id="WP_317700615.1">
    <property type="nucleotide sequence ID" value="NZ_CP136921.1"/>
</dbReference>
<keyword evidence="5 6" id="KW-0238">DNA-binding</keyword>
<comment type="caution">
    <text evidence="6">Lacks conserved residue(s) required for the propagation of feature annotation.</text>
</comment>
<dbReference type="Proteomes" id="UP001303211">
    <property type="component" value="Chromosome"/>
</dbReference>
<gene>
    <name evidence="8" type="ORF">P4826_11950</name>
</gene>
<keyword evidence="9" id="KW-1185">Reference proteome</keyword>
<keyword evidence="3 6" id="KW-0808">Transferase</keyword>
<accession>A0ABZ0J2I5</accession>
<dbReference type="PROSITE" id="PS52018">
    <property type="entry name" value="DART"/>
    <property type="match status" value="1"/>
</dbReference>
<evidence type="ECO:0000256" key="2">
    <source>
        <dbReference type="ARBA" id="ARBA00022676"/>
    </source>
</evidence>
<feature type="binding site" evidence="6">
    <location>
        <begin position="50"/>
        <end position="52"/>
    </location>
    <ligand>
        <name>NAD(+)</name>
        <dbReference type="ChEBI" id="CHEBI:57540"/>
    </ligand>
</feature>
<keyword evidence="2 6" id="KW-0328">Glycosyltransferase</keyword>
<sequence>MMPHARCCRHTPTTQESHSVVVLSLGWFQEDLQAICSGTMAAELFQYFYHLTHVSNLRSIMARGIFSHTKVRRDRIGHRDISDPAVQCWRSRAEPVYGHAVHDYAPLYLTPKNPMLYTRRAMQDEIVILCVATSVLDDTVHLFTDGNAASRDTQFSNNSAVLRNAMRALKALRWSDLPDGRRHRCAEVLVHEHVAPHFIEKIVCSNQRLARHIQATLALQADVDSSIYF</sequence>
<feature type="domain" description="DarT" evidence="7">
    <location>
        <begin position="46"/>
        <end position="229"/>
    </location>
</feature>
<evidence type="ECO:0000313" key="8">
    <source>
        <dbReference type="EMBL" id="WOO31129.1"/>
    </source>
</evidence>
<keyword evidence="4 6" id="KW-0548">Nucleotidyltransferase</keyword>